<organism evidence="1 2">
    <name type="scientific">Araneus ventricosus</name>
    <name type="common">Orbweaver spider</name>
    <name type="synonym">Epeira ventricosa</name>
    <dbReference type="NCBI Taxonomy" id="182803"/>
    <lineage>
        <taxon>Eukaryota</taxon>
        <taxon>Metazoa</taxon>
        <taxon>Ecdysozoa</taxon>
        <taxon>Arthropoda</taxon>
        <taxon>Chelicerata</taxon>
        <taxon>Arachnida</taxon>
        <taxon>Araneae</taxon>
        <taxon>Araneomorphae</taxon>
        <taxon>Entelegynae</taxon>
        <taxon>Araneoidea</taxon>
        <taxon>Araneidae</taxon>
        <taxon>Araneus</taxon>
    </lineage>
</organism>
<gene>
    <name evidence="1" type="ORF">AVEN_257701_1</name>
</gene>
<evidence type="ECO:0000313" key="2">
    <source>
        <dbReference type="Proteomes" id="UP000499080"/>
    </source>
</evidence>
<sequence>MLNLIHPDWESRLNEHNVRQLHLKKEVAFSKGHLCSNDKAYIRNIARKRNSYNVIVLASLACTRRKPQEVDGSPGDLYFIARECPPLKRIAEAMKESPKKKLHDGANLFMEYCNAVLCKICMTEHTKHHIPYDNQNWCVLKTRKFDGEELTHDFKKPLGPILERAGSFLAILQLNIYTRTTFGDDKFKIGGKISNLIVFQESSIQPRVTLKFSKEITTLPSIEFPKEDNDAEDGPQVI</sequence>
<evidence type="ECO:0000313" key="1">
    <source>
        <dbReference type="EMBL" id="GBN13122.1"/>
    </source>
</evidence>
<dbReference type="EMBL" id="BGPR01005754">
    <property type="protein sequence ID" value="GBN13122.1"/>
    <property type="molecule type" value="Genomic_DNA"/>
</dbReference>
<keyword evidence="2" id="KW-1185">Reference proteome</keyword>
<dbReference type="OrthoDB" id="6419872at2759"/>
<dbReference type="AlphaFoldDB" id="A0A4Y2LER9"/>
<proteinExistence type="predicted"/>
<accession>A0A4Y2LER9</accession>
<protein>
    <submittedName>
        <fullName evidence="1">Uncharacterized protein</fullName>
    </submittedName>
</protein>
<reference evidence="1 2" key="1">
    <citation type="journal article" date="2019" name="Sci. Rep.">
        <title>Orb-weaving spider Araneus ventricosus genome elucidates the spidroin gene catalogue.</title>
        <authorList>
            <person name="Kono N."/>
            <person name="Nakamura H."/>
            <person name="Ohtoshi R."/>
            <person name="Moran D.A.P."/>
            <person name="Shinohara A."/>
            <person name="Yoshida Y."/>
            <person name="Fujiwara M."/>
            <person name="Mori M."/>
            <person name="Tomita M."/>
            <person name="Arakawa K."/>
        </authorList>
    </citation>
    <scope>NUCLEOTIDE SEQUENCE [LARGE SCALE GENOMIC DNA]</scope>
</reference>
<dbReference type="Proteomes" id="UP000499080">
    <property type="component" value="Unassembled WGS sequence"/>
</dbReference>
<name>A0A4Y2LER9_ARAVE</name>
<comment type="caution">
    <text evidence="1">The sequence shown here is derived from an EMBL/GenBank/DDBJ whole genome shotgun (WGS) entry which is preliminary data.</text>
</comment>